<name>A0A1H2VAI4_9PROT</name>
<protein>
    <recommendedName>
        <fullName evidence="3">Rhodanese-like domain-containing protein</fullName>
    </recommendedName>
</protein>
<dbReference type="Proteomes" id="UP000183454">
    <property type="component" value="Unassembled WGS sequence"/>
</dbReference>
<proteinExistence type="predicted"/>
<evidence type="ECO:0000313" key="2">
    <source>
        <dbReference type="Proteomes" id="UP000183454"/>
    </source>
</evidence>
<reference evidence="1 2" key="1">
    <citation type="submission" date="2016-10" db="EMBL/GenBank/DDBJ databases">
        <authorList>
            <person name="de Groot N.N."/>
        </authorList>
    </citation>
    <scope>NUCLEOTIDE SEQUENCE [LARGE SCALE GENOMIC DNA]</scope>
    <source>
        <strain evidence="1 2">Nm110</strain>
    </source>
</reference>
<dbReference type="AlphaFoldDB" id="A0A1H2VAI4"/>
<evidence type="ECO:0008006" key="3">
    <source>
        <dbReference type="Google" id="ProtNLM"/>
    </source>
</evidence>
<gene>
    <name evidence="1" type="ORF">SAMN05421882_102031</name>
</gene>
<dbReference type="SUPFAM" id="SSF52821">
    <property type="entry name" value="Rhodanese/Cell cycle control phosphatase"/>
    <property type="match status" value="1"/>
</dbReference>
<dbReference type="InterPro" id="IPR036873">
    <property type="entry name" value="Rhodanese-like_dom_sf"/>
</dbReference>
<sequence length="145" mass="16148">MVLLLSCQLTAHASTPAEMAPEQVTGTITINTETTKLLFDKGYLFVVVRKLENFNQGHIPAAQHLAVRSALFTASNWLCWLTKIRWECFIAMAFIALAVPKPVSGLQNRDGARFFITAKDSRNGKKRTMGLNNFNCDQLTASFPQ</sequence>
<organism evidence="1 2">
    <name type="scientific">Nitrosomonas communis</name>
    <dbReference type="NCBI Taxonomy" id="44574"/>
    <lineage>
        <taxon>Bacteria</taxon>
        <taxon>Pseudomonadati</taxon>
        <taxon>Pseudomonadota</taxon>
        <taxon>Betaproteobacteria</taxon>
        <taxon>Nitrosomonadales</taxon>
        <taxon>Nitrosomonadaceae</taxon>
        <taxon>Nitrosomonas</taxon>
    </lineage>
</organism>
<evidence type="ECO:0000313" key="1">
    <source>
        <dbReference type="EMBL" id="SDW64899.1"/>
    </source>
</evidence>
<accession>A0A1H2VAI4</accession>
<dbReference type="EMBL" id="FNNH01000020">
    <property type="protein sequence ID" value="SDW64899.1"/>
    <property type="molecule type" value="Genomic_DNA"/>
</dbReference>